<accession>A0AA47NZ15</accession>
<feature type="domain" description="ZSWIM1/3 RNaseH-like" evidence="1">
    <location>
        <begin position="134"/>
        <end position="219"/>
    </location>
</feature>
<sequence>MGPEADNIFKSFTFDAEADKKEFDIVLAKYDGYFYPKRNVIHECTCFYQRVQRPGEKAEMFIRALYEMTEHCEFGTTREEHIRDRIVVGILDKEVSRKLQLMADLTLAQTIQTVRQSEEVALQVHQQGEACASVQEIHRKPLGKDQPLIIVLQSAYQQSKLEQYGKSVVFLDATYSVYALVARDSHGHGFPLSYMILSTENTAVLQKALAAFSKANPSFCPRSSVLLCWFHVTQAVHRWITKRDSEISRPHNKPERPWH</sequence>
<dbReference type="Proteomes" id="UP001174136">
    <property type="component" value="Unassembled WGS sequence"/>
</dbReference>
<gene>
    <name evidence="2" type="ORF">N1851_021899</name>
</gene>
<dbReference type="AlphaFoldDB" id="A0AA47NZ15"/>
<evidence type="ECO:0000313" key="3">
    <source>
        <dbReference type="Proteomes" id="UP001174136"/>
    </source>
</evidence>
<dbReference type="EMBL" id="JAOPHQ010003984">
    <property type="protein sequence ID" value="KAK0141097.1"/>
    <property type="molecule type" value="Genomic_DNA"/>
</dbReference>
<dbReference type="PANTHER" id="PTHR33198">
    <property type="entry name" value="ANK_REP_REGION DOMAIN-CONTAINING PROTEIN-RELATED"/>
    <property type="match status" value="1"/>
</dbReference>
<organism evidence="2 3">
    <name type="scientific">Merluccius polli</name>
    <name type="common">Benguela hake</name>
    <name type="synonym">Merluccius cadenati</name>
    <dbReference type="NCBI Taxonomy" id="89951"/>
    <lineage>
        <taxon>Eukaryota</taxon>
        <taxon>Metazoa</taxon>
        <taxon>Chordata</taxon>
        <taxon>Craniata</taxon>
        <taxon>Vertebrata</taxon>
        <taxon>Euteleostomi</taxon>
        <taxon>Actinopterygii</taxon>
        <taxon>Neopterygii</taxon>
        <taxon>Teleostei</taxon>
        <taxon>Neoteleostei</taxon>
        <taxon>Acanthomorphata</taxon>
        <taxon>Zeiogadaria</taxon>
        <taxon>Gadariae</taxon>
        <taxon>Gadiformes</taxon>
        <taxon>Gadoidei</taxon>
        <taxon>Merlucciidae</taxon>
        <taxon>Merluccius</taxon>
    </lineage>
</organism>
<dbReference type="InterPro" id="IPR048324">
    <property type="entry name" value="ZSWIM1-3_RNaseH-like"/>
</dbReference>
<keyword evidence="3" id="KW-1185">Reference proteome</keyword>
<dbReference type="Pfam" id="PF21056">
    <property type="entry name" value="ZSWIM1-3_RNaseH-like"/>
    <property type="match status" value="1"/>
</dbReference>
<comment type="caution">
    <text evidence="2">The sequence shown here is derived from an EMBL/GenBank/DDBJ whole genome shotgun (WGS) entry which is preliminary data.</text>
</comment>
<protein>
    <recommendedName>
        <fullName evidence="1">ZSWIM1/3 RNaseH-like domain-containing protein</fullName>
    </recommendedName>
</protein>
<name>A0AA47NZ15_MERPO</name>
<evidence type="ECO:0000259" key="1">
    <source>
        <dbReference type="Pfam" id="PF21056"/>
    </source>
</evidence>
<evidence type="ECO:0000313" key="2">
    <source>
        <dbReference type="EMBL" id="KAK0141097.1"/>
    </source>
</evidence>
<reference evidence="2" key="1">
    <citation type="journal article" date="2023" name="Front. Mar. Sci.">
        <title>A new Merluccius polli reference genome to investigate the effects of global change in West African waters.</title>
        <authorList>
            <person name="Mateo J.L."/>
            <person name="Blanco-Fernandez C."/>
            <person name="Garcia-Vazquez E."/>
            <person name="Machado-Schiaffino G."/>
        </authorList>
    </citation>
    <scope>NUCLEOTIDE SEQUENCE</scope>
    <source>
        <strain evidence="2">C29</strain>
        <tissue evidence="2">Fin</tissue>
    </source>
</reference>
<proteinExistence type="predicted"/>